<dbReference type="OrthoDB" id="8566416at2"/>
<dbReference type="RefSeq" id="WP_066655136.1">
    <property type="nucleotide sequence ID" value="NZ_CBCSCL010000017.1"/>
</dbReference>
<dbReference type="AlphaFoldDB" id="A0A193GB07"/>
<organism evidence="1 2">
    <name type="scientific">Bordetella flabilis</name>
    <dbReference type="NCBI Taxonomy" id="463014"/>
    <lineage>
        <taxon>Bacteria</taxon>
        <taxon>Pseudomonadati</taxon>
        <taxon>Pseudomonadota</taxon>
        <taxon>Betaproteobacteria</taxon>
        <taxon>Burkholderiales</taxon>
        <taxon>Alcaligenaceae</taxon>
        <taxon>Bordetella</taxon>
    </lineage>
</organism>
<reference evidence="1 2" key="1">
    <citation type="submission" date="2016-06" db="EMBL/GenBank/DDBJ databases">
        <title>Complete genome sequences of Bordetella bronchialis and Bordetella flabilis.</title>
        <authorList>
            <person name="LiPuma J.J."/>
            <person name="Spilker T."/>
        </authorList>
    </citation>
    <scope>NUCLEOTIDE SEQUENCE [LARGE SCALE GENOMIC DNA]</scope>
    <source>
        <strain evidence="1 2">AU10664</strain>
    </source>
</reference>
<sequence>MPAFTSYLQSAVLNHVFGATAFTKPTSLYVALYTVAPNFSGGGTEVTGGSYSRRTATFDPASVNGGSSVAANSAALVWPAATANWGTLTAVGIFDAVTGGNLLAYGLLQVQKTITTGDIFTIPDSGLTISLS</sequence>
<dbReference type="Proteomes" id="UP000091926">
    <property type="component" value="Chromosome"/>
</dbReference>
<gene>
    <name evidence="1" type="ORF">BAU07_06490</name>
</gene>
<dbReference type="Pfam" id="PF23140">
    <property type="entry name" value="Gp80"/>
    <property type="match status" value="1"/>
</dbReference>
<dbReference type="InterPro" id="IPR056908">
    <property type="entry name" value="Gp80-like"/>
</dbReference>
<keyword evidence="2" id="KW-1185">Reference proteome</keyword>
<dbReference type="STRING" id="463014.BAU07_06490"/>
<evidence type="ECO:0008006" key="3">
    <source>
        <dbReference type="Google" id="ProtNLM"/>
    </source>
</evidence>
<protein>
    <recommendedName>
        <fullName evidence="3">Phage tail protein</fullName>
    </recommendedName>
</protein>
<dbReference type="KEGG" id="bfz:BAU07_06490"/>
<dbReference type="EMBL" id="CP016172">
    <property type="protein sequence ID" value="ANN76808.1"/>
    <property type="molecule type" value="Genomic_DNA"/>
</dbReference>
<name>A0A193GB07_9BORD</name>
<evidence type="ECO:0000313" key="2">
    <source>
        <dbReference type="Proteomes" id="UP000091926"/>
    </source>
</evidence>
<proteinExistence type="predicted"/>
<evidence type="ECO:0000313" key="1">
    <source>
        <dbReference type="EMBL" id="ANN76808.1"/>
    </source>
</evidence>
<accession>A0A193GB07</accession>